<keyword evidence="3" id="KW-1185">Reference proteome</keyword>
<keyword evidence="1" id="KW-0472">Membrane</keyword>
<proteinExistence type="predicted"/>
<dbReference type="EMBL" id="FWYD01000031">
    <property type="protein sequence ID" value="SMD09961.1"/>
    <property type="molecule type" value="Genomic_DNA"/>
</dbReference>
<feature type="transmembrane region" description="Helical" evidence="1">
    <location>
        <begin position="81"/>
        <end position="103"/>
    </location>
</feature>
<keyword evidence="1" id="KW-1133">Transmembrane helix</keyword>
<dbReference type="InterPro" id="IPR007820">
    <property type="entry name" value="AbrB_fam"/>
</dbReference>
<dbReference type="RefSeq" id="WP_084354978.1">
    <property type="nucleotide sequence ID" value="NZ_FWYD01000031.1"/>
</dbReference>
<evidence type="ECO:0000313" key="2">
    <source>
        <dbReference type="EMBL" id="SMD09961.1"/>
    </source>
</evidence>
<feature type="transmembrane region" description="Helical" evidence="1">
    <location>
        <begin position="330"/>
        <end position="347"/>
    </location>
</feature>
<dbReference type="AlphaFoldDB" id="A0A1W2EJN9"/>
<accession>A0A1W2EJN9</accession>
<feature type="transmembrane region" description="Helical" evidence="1">
    <location>
        <begin position="298"/>
        <end position="318"/>
    </location>
</feature>
<dbReference type="Proteomes" id="UP000192330">
    <property type="component" value="Unassembled WGS sequence"/>
</dbReference>
<feature type="transmembrane region" description="Helical" evidence="1">
    <location>
        <begin position="236"/>
        <end position="254"/>
    </location>
</feature>
<keyword evidence="1" id="KW-0812">Transmembrane</keyword>
<protein>
    <recommendedName>
        <fullName evidence="4">Ammonia monooxygenase</fullName>
    </recommendedName>
</protein>
<dbReference type="PANTHER" id="PTHR38457">
    <property type="entry name" value="REGULATOR ABRB-RELATED"/>
    <property type="match status" value="1"/>
</dbReference>
<dbReference type="OrthoDB" id="7157734at2"/>
<feature type="transmembrane region" description="Helical" evidence="1">
    <location>
        <begin position="57"/>
        <end position="75"/>
    </location>
</feature>
<dbReference type="PANTHER" id="PTHR38457:SF1">
    <property type="entry name" value="REGULATOR ABRB-RELATED"/>
    <property type="match status" value="1"/>
</dbReference>
<organism evidence="2 3">
    <name type="scientific">Primorskyibacter flagellatus</name>
    <dbReference type="NCBI Taxonomy" id="1387277"/>
    <lineage>
        <taxon>Bacteria</taxon>
        <taxon>Pseudomonadati</taxon>
        <taxon>Pseudomonadota</taxon>
        <taxon>Alphaproteobacteria</taxon>
        <taxon>Rhodobacterales</taxon>
        <taxon>Roseobacteraceae</taxon>
        <taxon>Primorskyibacter</taxon>
    </lineage>
</organism>
<dbReference type="GO" id="GO:0010468">
    <property type="term" value="P:regulation of gene expression"/>
    <property type="evidence" value="ECO:0007669"/>
    <property type="project" value="InterPro"/>
</dbReference>
<reference evidence="2 3" key="1">
    <citation type="submission" date="2017-04" db="EMBL/GenBank/DDBJ databases">
        <authorList>
            <person name="Afonso C.L."/>
            <person name="Miller P.J."/>
            <person name="Scott M.A."/>
            <person name="Spackman E."/>
            <person name="Goraichik I."/>
            <person name="Dimitrov K.M."/>
            <person name="Suarez D.L."/>
            <person name="Swayne D.E."/>
        </authorList>
    </citation>
    <scope>NUCLEOTIDE SEQUENCE [LARGE SCALE GENOMIC DNA]</scope>
    <source>
        <strain evidence="2 3">CGMCC 1.12644</strain>
    </source>
</reference>
<evidence type="ECO:0000313" key="3">
    <source>
        <dbReference type="Proteomes" id="UP000192330"/>
    </source>
</evidence>
<gene>
    <name evidence="2" type="ORF">SAMN06295998_13110</name>
</gene>
<dbReference type="InterPro" id="IPR017516">
    <property type="entry name" value="AbrB_dup"/>
</dbReference>
<feature type="transmembrane region" description="Helical" evidence="1">
    <location>
        <begin position="266"/>
        <end position="286"/>
    </location>
</feature>
<sequence>MLYNPYTRGGATIAIGAAGGAVFLILNLALPWVLGSLTATFLVRKVTGFRTDLPRSWRGYAMVAIGTMLGTSFTSDVVAHAGGWAVSIVAMLLLSLGFGLFAYMVFRLFGGMDRATALFAATPGGLTVVSLLAEQYDAAVNRVALCHTARLVVLLASAPFIIETISGIDLSDANSAFLNPIEPLDPLRHGGLVLVAVVSWAVARRSSLPSALLLFPLLSSAVLHGSGLMTVHVPPVLSSLAQVVIGAGVGARFADYTLRQILRDGWLAALVGLALALGALAAAWAMVHVTGDEIAPLFLAYLPGGAPELGVVALALMINPAMVAAHHVSRVFLIVAILPVLARRLAVPMEDTDSVSK</sequence>
<dbReference type="GO" id="GO:0016020">
    <property type="term" value="C:membrane"/>
    <property type="evidence" value="ECO:0007669"/>
    <property type="project" value="InterPro"/>
</dbReference>
<evidence type="ECO:0000256" key="1">
    <source>
        <dbReference type="SAM" id="Phobius"/>
    </source>
</evidence>
<name>A0A1W2EJN9_9RHOB</name>
<dbReference type="STRING" id="1387277.SAMN06295998_13110"/>
<dbReference type="NCBIfam" id="TIGR03082">
    <property type="entry name" value="Gneg_AbrB_dup"/>
    <property type="match status" value="1"/>
</dbReference>
<dbReference type="PIRSF" id="PIRSF038991">
    <property type="entry name" value="Protein_AbrB"/>
    <property type="match status" value="1"/>
</dbReference>
<evidence type="ECO:0008006" key="4">
    <source>
        <dbReference type="Google" id="ProtNLM"/>
    </source>
</evidence>
<feature type="transmembrane region" description="Helical" evidence="1">
    <location>
        <begin position="12"/>
        <end position="37"/>
    </location>
</feature>
<dbReference type="Pfam" id="PF05145">
    <property type="entry name" value="AbrB"/>
    <property type="match status" value="1"/>
</dbReference>